<dbReference type="RefSeq" id="XP_024329658.1">
    <property type="nucleotide sequence ID" value="XM_024474255.1"/>
</dbReference>
<comment type="caution">
    <text evidence="1">The sequence shown here is derived from an EMBL/GenBank/DDBJ whole genome shotgun (WGS) entry which is preliminary data.</text>
</comment>
<accession>A0A0F9W864</accession>
<protein>
    <submittedName>
        <fullName evidence="1">Uncharacterized protein</fullName>
    </submittedName>
</protein>
<reference evidence="1 2" key="1">
    <citation type="journal article" date="2015" name="Environ. Microbiol.">
        <title>Genome analyses suggest the presence of polyploidy and recent human-driven expansions in eight global populations of the honeybee pathogen Nosema ceranae.</title>
        <authorList>
            <person name="Pelin A."/>
            <person name="Selman M."/>
            <person name="Aris-Brosou S."/>
            <person name="Farinelli L."/>
            <person name="Corradi N."/>
        </authorList>
    </citation>
    <scope>NUCLEOTIDE SEQUENCE [LARGE SCALE GENOMIC DNA]</scope>
    <source>
        <strain evidence="1 2">PA08 1199</strain>
    </source>
</reference>
<dbReference type="VEuPathDB" id="MicrosporidiaDB:AAJ76_1770004271"/>
<dbReference type="GeneID" id="36319170"/>
<organism evidence="1 2">
    <name type="scientific">Vairimorpha ceranae</name>
    <dbReference type="NCBI Taxonomy" id="40302"/>
    <lineage>
        <taxon>Eukaryota</taxon>
        <taxon>Fungi</taxon>
        <taxon>Fungi incertae sedis</taxon>
        <taxon>Microsporidia</taxon>
        <taxon>Nosematidae</taxon>
        <taxon>Vairimorpha</taxon>
    </lineage>
</organism>
<evidence type="ECO:0000313" key="2">
    <source>
        <dbReference type="Proteomes" id="UP000034350"/>
    </source>
</evidence>
<dbReference type="EMBL" id="JPQZ01000177">
    <property type="protein sequence ID" value="KKO73916.1"/>
    <property type="molecule type" value="Genomic_DNA"/>
</dbReference>
<sequence>MPFMNKKSNKILSENKSYFKSFPGTDGKDKVLSSLEYYSNLVTFLCSTPYSKKVQKISR</sequence>
<dbReference type="AlphaFoldDB" id="A0A0F9W864"/>
<evidence type="ECO:0000313" key="1">
    <source>
        <dbReference type="EMBL" id="KKO73916.1"/>
    </source>
</evidence>
<proteinExistence type="predicted"/>
<dbReference type="Proteomes" id="UP000034350">
    <property type="component" value="Unassembled WGS sequence"/>
</dbReference>
<keyword evidence="2" id="KW-1185">Reference proteome</keyword>
<gene>
    <name evidence="1" type="ORF">AAJ76_1770004271</name>
</gene>
<name>A0A0F9W864_9MICR</name>